<proteinExistence type="predicted"/>
<dbReference type="EMBL" id="JACJPW010000010">
    <property type="protein sequence ID" value="MBD2180570.1"/>
    <property type="molecule type" value="Genomic_DNA"/>
</dbReference>
<organism evidence="1 2">
    <name type="scientific">Aerosakkonema funiforme FACHB-1375</name>
    <dbReference type="NCBI Taxonomy" id="2949571"/>
    <lineage>
        <taxon>Bacteria</taxon>
        <taxon>Bacillati</taxon>
        <taxon>Cyanobacteriota</taxon>
        <taxon>Cyanophyceae</taxon>
        <taxon>Oscillatoriophycideae</taxon>
        <taxon>Aerosakkonematales</taxon>
        <taxon>Aerosakkonemataceae</taxon>
        <taxon>Aerosakkonema</taxon>
    </lineage>
</organism>
<keyword evidence="2" id="KW-1185">Reference proteome</keyword>
<gene>
    <name evidence="1" type="ORF">H6G03_05535</name>
</gene>
<reference evidence="1" key="2">
    <citation type="submission" date="2020-08" db="EMBL/GenBank/DDBJ databases">
        <authorList>
            <person name="Chen M."/>
            <person name="Teng W."/>
            <person name="Zhao L."/>
            <person name="Hu C."/>
            <person name="Zhou Y."/>
            <person name="Han B."/>
            <person name="Song L."/>
            <person name="Shu W."/>
        </authorList>
    </citation>
    <scope>NUCLEOTIDE SEQUENCE</scope>
    <source>
        <strain evidence="1">FACHB-1375</strain>
    </source>
</reference>
<protein>
    <submittedName>
        <fullName evidence="1">Uncharacterized protein</fullName>
    </submittedName>
</protein>
<evidence type="ECO:0000313" key="1">
    <source>
        <dbReference type="EMBL" id="MBD2180570.1"/>
    </source>
</evidence>
<reference evidence="1" key="1">
    <citation type="journal article" date="2015" name="ISME J.">
        <title>Draft Genome Sequence of Streptomyces incarnatus NRRL8089, which Produces the Nucleoside Antibiotic Sinefungin.</title>
        <authorList>
            <person name="Oshima K."/>
            <person name="Hattori M."/>
            <person name="Shimizu H."/>
            <person name="Fukuda K."/>
            <person name="Nemoto M."/>
            <person name="Inagaki K."/>
            <person name="Tamura T."/>
        </authorList>
    </citation>
    <scope>NUCLEOTIDE SEQUENCE</scope>
    <source>
        <strain evidence="1">FACHB-1375</strain>
    </source>
</reference>
<comment type="caution">
    <text evidence="1">The sequence shown here is derived from an EMBL/GenBank/DDBJ whole genome shotgun (WGS) entry which is preliminary data.</text>
</comment>
<dbReference type="InterPro" id="IPR010985">
    <property type="entry name" value="Ribbon_hlx_hlx"/>
</dbReference>
<dbReference type="AlphaFoldDB" id="A0A926VBN3"/>
<accession>A0A926VBN3</accession>
<dbReference type="GO" id="GO:0006355">
    <property type="term" value="P:regulation of DNA-templated transcription"/>
    <property type="evidence" value="ECO:0007669"/>
    <property type="project" value="InterPro"/>
</dbReference>
<name>A0A926VBN3_9CYAN</name>
<dbReference type="SUPFAM" id="SSF47598">
    <property type="entry name" value="Ribbon-helix-helix"/>
    <property type="match status" value="1"/>
</dbReference>
<dbReference type="RefSeq" id="WP_190462910.1">
    <property type="nucleotide sequence ID" value="NZ_JACJPW010000010.1"/>
</dbReference>
<sequence>MTAKKLATFRIDPDEWEAFQQWAKRNGTTASALLVEYIEECLDRPPTKPSGIRLEQMVINLTKRIDSIDKRLSLLETPSHVRSDEIVS</sequence>
<evidence type="ECO:0000313" key="2">
    <source>
        <dbReference type="Proteomes" id="UP000641646"/>
    </source>
</evidence>
<dbReference type="Proteomes" id="UP000641646">
    <property type="component" value="Unassembled WGS sequence"/>
</dbReference>